<accession>A0A9W5B5I0</accession>
<proteinExistence type="predicted"/>
<evidence type="ECO:0000313" key="1">
    <source>
        <dbReference type="EMBL" id="CUW99322.1"/>
    </source>
</evidence>
<sequence>MSGIVTELVGYEEAIFALEGIENAPLGELNEGIGRLVQGQIRHRIEVEKTEPDGAPWVRNNQGTSILFASGALSRSIDYIADASTIMIGSGLVYARIHQLGGIIKPKNGSALKFWWVSGGFVNFAVVKQVEMPARPYLGLSVANQNELVETTEDWLSRLVQR</sequence>
<name>A0A9W5B5I0_9HYPH</name>
<protein>
    <recommendedName>
        <fullName evidence="3">Virion morphogenesis protein</fullName>
    </recommendedName>
</protein>
<organism evidence="1 2">
    <name type="scientific">Agrobacterium genomosp. 2 str. CFBP 5494</name>
    <dbReference type="NCBI Taxonomy" id="1183436"/>
    <lineage>
        <taxon>Bacteria</taxon>
        <taxon>Pseudomonadati</taxon>
        <taxon>Pseudomonadota</taxon>
        <taxon>Alphaproteobacteria</taxon>
        <taxon>Hyphomicrobiales</taxon>
        <taxon>Rhizobiaceae</taxon>
        <taxon>Rhizobium/Agrobacterium group</taxon>
        <taxon>Agrobacterium</taxon>
        <taxon>Agrobacterium tumefaciens complex</taxon>
    </lineage>
</organism>
<dbReference type="Pfam" id="PF05069">
    <property type="entry name" value="Phage_tail_S"/>
    <property type="match status" value="1"/>
</dbReference>
<reference evidence="1 2" key="1">
    <citation type="submission" date="2016-01" db="EMBL/GenBank/DDBJ databases">
        <authorList>
            <person name="Regsiter A."/>
            <person name="william w."/>
        </authorList>
    </citation>
    <scope>NUCLEOTIDE SEQUENCE [LARGE SCALE GENOMIC DNA]</scope>
    <source>
        <strain evidence="1 2">CFBP 5494</strain>
    </source>
</reference>
<evidence type="ECO:0008006" key="3">
    <source>
        <dbReference type="Google" id="ProtNLM"/>
    </source>
</evidence>
<dbReference type="Proteomes" id="UP000191933">
    <property type="component" value="Unassembled WGS sequence"/>
</dbReference>
<evidence type="ECO:0000313" key="2">
    <source>
        <dbReference type="Proteomes" id="UP000191933"/>
    </source>
</evidence>
<dbReference type="EMBL" id="FBVY01000036">
    <property type="protein sequence ID" value="CUW99322.1"/>
    <property type="molecule type" value="Genomic_DNA"/>
</dbReference>
<dbReference type="RefSeq" id="WP_080823273.1">
    <property type="nucleotide sequence ID" value="NZ_LT009719.1"/>
</dbReference>
<gene>
    <name evidence="1" type="ORF">AGR2A_Lc70077</name>
</gene>
<dbReference type="InterPro" id="IPR006522">
    <property type="entry name" value="Phage_virion_morphogenesis"/>
</dbReference>
<dbReference type="AlphaFoldDB" id="A0A9W5B5I0"/>
<comment type="caution">
    <text evidence="1">The sequence shown here is derived from an EMBL/GenBank/DDBJ whole genome shotgun (WGS) entry which is preliminary data.</text>
</comment>
<keyword evidence="2" id="KW-1185">Reference proteome</keyword>